<evidence type="ECO:0000313" key="5">
    <source>
        <dbReference type="Proteomes" id="UP001169491"/>
    </source>
</evidence>
<evidence type="ECO:0000256" key="2">
    <source>
        <dbReference type="ARBA" id="ARBA00022763"/>
    </source>
</evidence>
<dbReference type="InterPro" id="IPR050356">
    <property type="entry name" value="SulA_CellDiv_inhibitor"/>
</dbReference>
<dbReference type="Gene3D" id="3.30.70.270">
    <property type="match status" value="1"/>
</dbReference>
<comment type="caution">
    <text evidence="4">The sequence shown here is derived from an EMBL/GenBank/DDBJ whole genome shotgun (WGS) entry which is preliminary data.</text>
</comment>
<organism evidence="4 5">
    <name type="scientific">Pseudidiomarina terrestris</name>
    <dbReference type="NCBI Taxonomy" id="2820060"/>
    <lineage>
        <taxon>Bacteria</taxon>
        <taxon>Pseudomonadati</taxon>
        <taxon>Pseudomonadota</taxon>
        <taxon>Gammaproteobacteria</taxon>
        <taxon>Alteromonadales</taxon>
        <taxon>Idiomarinaceae</taxon>
        <taxon>Pseudidiomarina</taxon>
    </lineage>
</organism>
<gene>
    <name evidence="4" type="ORF">J6I92_09195</name>
</gene>
<dbReference type="Gene3D" id="3.40.1170.60">
    <property type="match status" value="1"/>
</dbReference>
<protein>
    <submittedName>
        <fullName evidence="4">DNA polymerase Y family protein</fullName>
    </submittedName>
</protein>
<dbReference type="Pfam" id="PF00817">
    <property type="entry name" value="IMS"/>
    <property type="match status" value="1"/>
</dbReference>
<evidence type="ECO:0000259" key="3">
    <source>
        <dbReference type="Pfam" id="PF00817"/>
    </source>
</evidence>
<dbReference type="PANTHER" id="PTHR35369:SF2">
    <property type="entry name" value="BLR3025 PROTEIN"/>
    <property type="match status" value="1"/>
</dbReference>
<dbReference type="SUPFAM" id="SSF56672">
    <property type="entry name" value="DNA/RNA polymerases"/>
    <property type="match status" value="1"/>
</dbReference>
<name>A0ABT8MJD3_9GAMM</name>
<keyword evidence="2" id="KW-0227">DNA damage</keyword>
<dbReference type="InterPro" id="IPR043502">
    <property type="entry name" value="DNA/RNA_pol_sf"/>
</dbReference>
<dbReference type="PANTHER" id="PTHR35369">
    <property type="entry name" value="BLR3025 PROTEIN-RELATED"/>
    <property type="match status" value="1"/>
</dbReference>
<dbReference type="EMBL" id="JAGGJC010000004">
    <property type="protein sequence ID" value="MDN7130046.1"/>
    <property type="molecule type" value="Genomic_DNA"/>
</dbReference>
<dbReference type="InterPro" id="IPR043128">
    <property type="entry name" value="Rev_trsase/Diguanyl_cyclase"/>
</dbReference>
<proteinExistence type="inferred from homology"/>
<reference evidence="4 5" key="1">
    <citation type="submission" date="2021-03" db="EMBL/GenBank/DDBJ databases">
        <title>Pseudidiomarina terrestris, a new bacterium isolated from saline soil.</title>
        <authorList>
            <person name="Galisteo C."/>
            <person name="De La Haba R."/>
            <person name="Sanchez-Porro C."/>
            <person name="Ventosa A."/>
        </authorList>
    </citation>
    <scope>NUCLEOTIDE SEQUENCE [LARGE SCALE GENOMIC DNA]</scope>
    <source>
        <strain evidence="5">1APR75-15</strain>
    </source>
</reference>
<accession>A0ABT8MJD3</accession>
<sequence>MATTAIAGGGSKAASWLAITSVSLPGDRASAGAAPAVSMSRDKLWWYLALPQLLLDEQLSLQSEIQRQQPQVLCRSDGQRARTVVQANTAARHAGVKLGMAEVTASTLVPELQQRTYDEQREEQVLQRLAQWLHQDIAQIALYPPQGLLLEVDDLQRLYGDYAGVQRQLARRLARVAVGYQIAAGYSPLVARILAQVPQLRFEPMRAAKSELLEKLRQVPLRFALLPAAQQQQLENVGIQCLGDLLQLPVGELGARFGRAMVAYVAELQGELLPPQRYYRPPLKFSERLDLMTEVASWQQLLFPLRRLLQQLEAFLQSRQLSVTSFTLLAHHRDQSQTPVRIAFALPLWRQREMQQLVQLQLERQQLATPALELSFRADAFQAREVTATSWLPAQQDATAQRAEQQQLQALLGKLQARLGTAAVQQAQAQNDWRPEAAQQWQTDLQTAKGPSQGLPRPLWLLPEPEAIAVHEWQLQWGPERIQTGWWDGEGVLRDYFIAVDALDRQGWIFRSHEEWYLHGWFS</sequence>
<keyword evidence="5" id="KW-1185">Reference proteome</keyword>
<comment type="similarity">
    <text evidence="1">Belongs to the DNA polymerase type-Y family.</text>
</comment>
<evidence type="ECO:0000313" key="4">
    <source>
        <dbReference type="EMBL" id="MDN7130046.1"/>
    </source>
</evidence>
<dbReference type="Proteomes" id="UP001169491">
    <property type="component" value="Unassembled WGS sequence"/>
</dbReference>
<dbReference type="CDD" id="cd03468">
    <property type="entry name" value="PolY_like"/>
    <property type="match status" value="1"/>
</dbReference>
<feature type="domain" description="UmuC" evidence="3">
    <location>
        <begin position="65"/>
        <end position="195"/>
    </location>
</feature>
<evidence type="ECO:0000256" key="1">
    <source>
        <dbReference type="ARBA" id="ARBA00010945"/>
    </source>
</evidence>
<dbReference type="InterPro" id="IPR001126">
    <property type="entry name" value="UmuC"/>
</dbReference>